<comment type="caution">
    <text evidence="2">The sequence shown here is derived from an EMBL/GenBank/DDBJ whole genome shotgun (WGS) entry which is preliminary data.</text>
</comment>
<evidence type="ECO:0000259" key="1">
    <source>
        <dbReference type="Pfam" id="PF05876"/>
    </source>
</evidence>
<accession>A0A0F9BBK9</accession>
<feature type="domain" description="Phage terminase large subunit GpA ATPase" evidence="1">
    <location>
        <begin position="19"/>
        <end position="239"/>
    </location>
</feature>
<dbReference type="InterPro" id="IPR046453">
    <property type="entry name" value="GpA_ATPase"/>
</dbReference>
<organism evidence="2">
    <name type="scientific">marine sediment metagenome</name>
    <dbReference type="NCBI Taxonomy" id="412755"/>
    <lineage>
        <taxon>unclassified sequences</taxon>
        <taxon>metagenomes</taxon>
        <taxon>ecological metagenomes</taxon>
    </lineage>
</organism>
<dbReference type="GO" id="GO:0016887">
    <property type="term" value="F:ATP hydrolysis activity"/>
    <property type="evidence" value="ECO:0007669"/>
    <property type="project" value="InterPro"/>
</dbReference>
<feature type="non-terminal residue" evidence="2">
    <location>
        <position position="245"/>
    </location>
</feature>
<evidence type="ECO:0000313" key="2">
    <source>
        <dbReference type="EMBL" id="KKK88029.1"/>
    </source>
</evidence>
<protein>
    <recommendedName>
        <fullName evidence="1">Phage terminase large subunit GpA ATPase domain-containing protein</fullName>
    </recommendedName>
</protein>
<sequence length="245" mass="27644">MGPPFPGAWTPGPAPWTLAMHDSEYQINIGQKCAQVGFSETVLNITFFKIDIERKDCFYVLPTKTPDATEFSAARFDAALELSSHLGNLFSNVKNVGHKRAGSANLYVAGSNSRSALKSKPVAFLVFDELDEMDQDNISLAEYRTSGQIDPITWKISTPTIPNKRINKVFLRSTQDHWVFKCPHCNRKTELIFPECLIITAEVSTDPEIKNSHLICKECKHKLDHRNKREWLGIENAEWVSFGDS</sequence>
<proteinExistence type="predicted"/>
<dbReference type="EMBL" id="LAZR01050139">
    <property type="protein sequence ID" value="KKK88029.1"/>
    <property type="molecule type" value="Genomic_DNA"/>
</dbReference>
<dbReference type="AlphaFoldDB" id="A0A0F9BBK9"/>
<gene>
    <name evidence="2" type="ORF">LCGC14_2747310</name>
</gene>
<reference evidence="2" key="1">
    <citation type="journal article" date="2015" name="Nature">
        <title>Complex archaea that bridge the gap between prokaryotes and eukaryotes.</title>
        <authorList>
            <person name="Spang A."/>
            <person name="Saw J.H."/>
            <person name="Jorgensen S.L."/>
            <person name="Zaremba-Niedzwiedzka K."/>
            <person name="Martijn J."/>
            <person name="Lind A.E."/>
            <person name="van Eijk R."/>
            <person name="Schleper C."/>
            <person name="Guy L."/>
            <person name="Ettema T.J."/>
        </authorList>
    </citation>
    <scope>NUCLEOTIDE SEQUENCE</scope>
</reference>
<dbReference type="Pfam" id="PF05876">
    <property type="entry name" value="GpA_ATPase"/>
    <property type="match status" value="1"/>
</dbReference>
<name>A0A0F9BBK9_9ZZZZ</name>